<reference evidence="7 8" key="1">
    <citation type="submission" date="2015-10" db="EMBL/GenBank/DDBJ databases">
        <authorList>
            <person name="Gilbert D.G."/>
        </authorList>
    </citation>
    <scope>NUCLEOTIDE SEQUENCE [LARGE SCALE GENOMIC DNA]</scope>
    <source>
        <strain evidence="8">HZ-22</strain>
    </source>
</reference>
<dbReference type="GO" id="GO:0006004">
    <property type="term" value="P:fucose metabolic process"/>
    <property type="evidence" value="ECO:0007669"/>
    <property type="project" value="TreeGrafter"/>
</dbReference>
<dbReference type="Gene3D" id="2.60.40.1180">
    <property type="entry name" value="Golgi alpha-mannosidase II"/>
    <property type="match status" value="1"/>
</dbReference>
<evidence type="ECO:0000256" key="4">
    <source>
        <dbReference type="ARBA" id="ARBA00022801"/>
    </source>
</evidence>
<dbReference type="GO" id="GO:0005764">
    <property type="term" value="C:lysosome"/>
    <property type="evidence" value="ECO:0007669"/>
    <property type="project" value="TreeGrafter"/>
</dbReference>
<dbReference type="GO" id="GO:0004560">
    <property type="term" value="F:alpha-L-fucosidase activity"/>
    <property type="evidence" value="ECO:0007669"/>
    <property type="project" value="InterPro"/>
</dbReference>
<dbReference type="EC" id="3.2.1.51" evidence="2"/>
<accession>A0A0P0D980</accession>
<dbReference type="Gene3D" id="3.20.20.80">
    <property type="entry name" value="Glycosidases"/>
    <property type="match status" value="1"/>
</dbReference>
<dbReference type="PANTHER" id="PTHR10030:SF37">
    <property type="entry name" value="ALPHA-L-FUCOSIDASE-RELATED"/>
    <property type="match status" value="1"/>
</dbReference>
<protein>
    <recommendedName>
        <fullName evidence="2">alpha-L-fucosidase</fullName>
        <ecNumber evidence="2">3.2.1.51</ecNumber>
    </recommendedName>
</protein>
<dbReference type="Pfam" id="PF01120">
    <property type="entry name" value="Alpha_L_fucos"/>
    <property type="match status" value="1"/>
</dbReference>
<dbReference type="InterPro" id="IPR013780">
    <property type="entry name" value="Glyco_hydro_b"/>
</dbReference>
<keyword evidence="5" id="KW-0326">Glycosidase</keyword>
<dbReference type="InterPro" id="IPR000933">
    <property type="entry name" value="Glyco_hydro_29"/>
</dbReference>
<keyword evidence="3" id="KW-0732">Signal</keyword>
<dbReference type="PATRIC" id="fig|1736674.3.peg.1974"/>
<evidence type="ECO:0000256" key="3">
    <source>
        <dbReference type="ARBA" id="ARBA00022729"/>
    </source>
</evidence>
<dbReference type="SUPFAM" id="SSF51445">
    <property type="entry name" value="(Trans)glycosidases"/>
    <property type="match status" value="1"/>
</dbReference>
<evidence type="ECO:0000256" key="5">
    <source>
        <dbReference type="ARBA" id="ARBA00023295"/>
    </source>
</evidence>
<name>A0A0P0D980_9FLAO</name>
<dbReference type="InterPro" id="IPR057739">
    <property type="entry name" value="Glyco_hydro_29_N"/>
</dbReference>
<sequence length="110" mass="12376">MVEVVSRNGNSLINIGPRGDATIPEEQVERLKAMGNWLSINGEAIYGTRYWKENHQEQGNRAFTTKEKTLFAIALDDPKTPFIIEATKGWNKNNVKSVTLLGSREKWSGI</sequence>
<evidence type="ECO:0000313" key="7">
    <source>
        <dbReference type="EMBL" id="ALJ05372.1"/>
    </source>
</evidence>
<dbReference type="PANTHER" id="PTHR10030">
    <property type="entry name" value="ALPHA-L-FUCOSIDASE"/>
    <property type="match status" value="1"/>
</dbReference>
<gene>
    <name evidence="7" type="ORF">APS56_09655</name>
</gene>
<evidence type="ECO:0000256" key="2">
    <source>
        <dbReference type="ARBA" id="ARBA00012662"/>
    </source>
</evidence>
<dbReference type="AlphaFoldDB" id="A0A0P0D980"/>
<dbReference type="GO" id="GO:0016139">
    <property type="term" value="P:glycoside catabolic process"/>
    <property type="evidence" value="ECO:0007669"/>
    <property type="project" value="TreeGrafter"/>
</dbReference>
<dbReference type="KEGG" id="ahz:APS56_09655"/>
<keyword evidence="4" id="KW-0378">Hydrolase</keyword>
<keyword evidence="8" id="KW-1185">Reference proteome</keyword>
<evidence type="ECO:0000256" key="1">
    <source>
        <dbReference type="ARBA" id="ARBA00007951"/>
    </source>
</evidence>
<dbReference type="STRING" id="1736674.APS56_09655"/>
<dbReference type="Proteomes" id="UP000057981">
    <property type="component" value="Chromosome"/>
</dbReference>
<organism evidence="7 8">
    <name type="scientific">Pseudalgibacter alginicilyticus</name>
    <dbReference type="NCBI Taxonomy" id="1736674"/>
    <lineage>
        <taxon>Bacteria</taxon>
        <taxon>Pseudomonadati</taxon>
        <taxon>Bacteroidota</taxon>
        <taxon>Flavobacteriia</taxon>
        <taxon>Flavobacteriales</taxon>
        <taxon>Flavobacteriaceae</taxon>
        <taxon>Pseudalgibacter</taxon>
    </lineage>
</organism>
<dbReference type="EMBL" id="CP012898">
    <property type="protein sequence ID" value="ALJ05372.1"/>
    <property type="molecule type" value="Genomic_DNA"/>
</dbReference>
<proteinExistence type="inferred from homology"/>
<comment type="similarity">
    <text evidence="1">Belongs to the glycosyl hydrolase 29 family.</text>
</comment>
<evidence type="ECO:0000259" key="6">
    <source>
        <dbReference type="Pfam" id="PF01120"/>
    </source>
</evidence>
<evidence type="ECO:0000313" key="8">
    <source>
        <dbReference type="Proteomes" id="UP000057981"/>
    </source>
</evidence>
<feature type="domain" description="Glycoside hydrolase family 29 N-terminal" evidence="6">
    <location>
        <begin position="1"/>
        <end position="43"/>
    </location>
</feature>
<dbReference type="InterPro" id="IPR017853">
    <property type="entry name" value="GH"/>
</dbReference>